<comment type="caution">
    <text evidence="1">The sequence shown here is derived from an EMBL/GenBank/DDBJ whole genome shotgun (WGS) entry which is preliminary data.</text>
</comment>
<feature type="non-terminal residue" evidence="1">
    <location>
        <position position="258"/>
    </location>
</feature>
<accession>X0TW50</accession>
<proteinExistence type="predicted"/>
<gene>
    <name evidence="1" type="ORF">S01H1_21126</name>
</gene>
<feature type="non-terminal residue" evidence="1">
    <location>
        <position position="1"/>
    </location>
</feature>
<sequence length="258" mass="29059">TQHEVYKGVLIKLGWKDAFEWNLKTDSDKQKVKAEADTWVSYPKKAAPEDQMHFLVKKGQLMVTSPKLTEKDHEFLPEGLGEDIAHYNTYTHRRRFLENKKDPENKGLLSYVREDGRIPAGVNNFGTSTSRSSHRVWVNAAGIGALYGEEIRKCVIAPDGRKLIGIDMKSAQLAIAAFFAKNWDYYEAVAQGQEVTKDETGAELYVGMSAHCHSARNFGMVSQEEFERAVEFQEEKLLHSIALRRGKSKGASFGVIFG</sequence>
<dbReference type="InterPro" id="IPR043502">
    <property type="entry name" value="DNA/RNA_pol_sf"/>
</dbReference>
<dbReference type="SUPFAM" id="SSF56672">
    <property type="entry name" value="DNA/RNA polymerases"/>
    <property type="match status" value="1"/>
</dbReference>
<evidence type="ECO:0008006" key="2">
    <source>
        <dbReference type="Google" id="ProtNLM"/>
    </source>
</evidence>
<evidence type="ECO:0000313" key="1">
    <source>
        <dbReference type="EMBL" id="GAF92372.1"/>
    </source>
</evidence>
<reference evidence="1" key="1">
    <citation type="journal article" date="2014" name="Front. Microbiol.">
        <title>High frequency of phylogenetically diverse reductive dehalogenase-homologous genes in deep subseafloor sedimentary metagenomes.</title>
        <authorList>
            <person name="Kawai M."/>
            <person name="Futagami T."/>
            <person name="Toyoda A."/>
            <person name="Takaki Y."/>
            <person name="Nishi S."/>
            <person name="Hori S."/>
            <person name="Arai W."/>
            <person name="Tsubouchi T."/>
            <person name="Morono Y."/>
            <person name="Uchiyama I."/>
            <person name="Ito T."/>
            <person name="Fujiyama A."/>
            <person name="Inagaki F."/>
            <person name="Takami H."/>
        </authorList>
    </citation>
    <scope>NUCLEOTIDE SEQUENCE</scope>
    <source>
        <strain evidence="1">Expedition CK06-06</strain>
    </source>
</reference>
<organism evidence="1">
    <name type="scientific">marine sediment metagenome</name>
    <dbReference type="NCBI Taxonomy" id="412755"/>
    <lineage>
        <taxon>unclassified sequences</taxon>
        <taxon>metagenomes</taxon>
        <taxon>ecological metagenomes</taxon>
    </lineage>
</organism>
<protein>
    <recommendedName>
        <fullName evidence="2">DNA-directed DNA polymerase family A palm domain-containing protein</fullName>
    </recommendedName>
</protein>
<dbReference type="EMBL" id="BARS01011662">
    <property type="protein sequence ID" value="GAF92372.1"/>
    <property type="molecule type" value="Genomic_DNA"/>
</dbReference>
<dbReference type="Gene3D" id="1.10.150.20">
    <property type="entry name" value="5' to 3' exonuclease, C-terminal subdomain"/>
    <property type="match status" value="1"/>
</dbReference>
<name>X0TW50_9ZZZZ</name>
<dbReference type="AlphaFoldDB" id="X0TW50"/>
<dbReference type="Gene3D" id="3.30.70.370">
    <property type="match status" value="1"/>
</dbReference>